<name>A0AAD6UR30_9AGAR</name>
<dbReference type="Proteomes" id="UP001222325">
    <property type="component" value="Unassembled WGS sequence"/>
</dbReference>
<keyword evidence="1" id="KW-0732">Signal</keyword>
<feature type="signal peptide" evidence="1">
    <location>
        <begin position="1"/>
        <end position="21"/>
    </location>
</feature>
<organism evidence="2 3">
    <name type="scientific">Mycena belliarum</name>
    <dbReference type="NCBI Taxonomy" id="1033014"/>
    <lineage>
        <taxon>Eukaryota</taxon>
        <taxon>Fungi</taxon>
        <taxon>Dikarya</taxon>
        <taxon>Basidiomycota</taxon>
        <taxon>Agaricomycotina</taxon>
        <taxon>Agaricomycetes</taxon>
        <taxon>Agaricomycetidae</taxon>
        <taxon>Agaricales</taxon>
        <taxon>Marasmiineae</taxon>
        <taxon>Mycenaceae</taxon>
        <taxon>Mycena</taxon>
    </lineage>
</organism>
<proteinExistence type="predicted"/>
<sequence length="242" mass="26629">MFISFISILALLAAPLWVTACEDECPVGISHALVANYQRPVRCVVETIGREIINKFGLVAQGSTELSPDFLLAPIMNVYRNNCFHNINMTIFPGFFHGKCQVNGVDPAGCPNPDCPVVCGTPGSIVHYFDTFSELAYNATKDTLMAPISSDSPSYRALEKNVRGHLPHETGPGPQILRFRRSWLLPGNKASVSPIPDHENFVSILRGILEQIPMVLGDCCGGPDLRLCRWETKMKALILSYP</sequence>
<reference evidence="2" key="1">
    <citation type="submission" date="2023-03" db="EMBL/GenBank/DDBJ databases">
        <title>Massive genome expansion in bonnet fungi (Mycena s.s.) driven by repeated elements and novel gene families across ecological guilds.</title>
        <authorList>
            <consortium name="Lawrence Berkeley National Laboratory"/>
            <person name="Harder C.B."/>
            <person name="Miyauchi S."/>
            <person name="Viragh M."/>
            <person name="Kuo A."/>
            <person name="Thoen E."/>
            <person name="Andreopoulos B."/>
            <person name="Lu D."/>
            <person name="Skrede I."/>
            <person name="Drula E."/>
            <person name="Henrissat B."/>
            <person name="Morin E."/>
            <person name="Kohler A."/>
            <person name="Barry K."/>
            <person name="LaButti K."/>
            <person name="Morin E."/>
            <person name="Salamov A."/>
            <person name="Lipzen A."/>
            <person name="Mereny Z."/>
            <person name="Hegedus B."/>
            <person name="Baldrian P."/>
            <person name="Stursova M."/>
            <person name="Weitz H."/>
            <person name="Taylor A."/>
            <person name="Grigoriev I.V."/>
            <person name="Nagy L.G."/>
            <person name="Martin F."/>
            <person name="Kauserud H."/>
        </authorList>
    </citation>
    <scope>NUCLEOTIDE SEQUENCE</scope>
    <source>
        <strain evidence="2">CBHHK173m</strain>
    </source>
</reference>
<keyword evidence="3" id="KW-1185">Reference proteome</keyword>
<protein>
    <submittedName>
        <fullName evidence="2">Uncharacterized protein</fullName>
    </submittedName>
</protein>
<evidence type="ECO:0000256" key="1">
    <source>
        <dbReference type="SAM" id="SignalP"/>
    </source>
</evidence>
<dbReference type="EMBL" id="JARJCN010000001">
    <property type="protein sequence ID" value="KAJ7104506.1"/>
    <property type="molecule type" value="Genomic_DNA"/>
</dbReference>
<evidence type="ECO:0000313" key="2">
    <source>
        <dbReference type="EMBL" id="KAJ7104506.1"/>
    </source>
</evidence>
<gene>
    <name evidence="2" type="ORF">B0H15DRAFT_810347</name>
</gene>
<comment type="caution">
    <text evidence="2">The sequence shown here is derived from an EMBL/GenBank/DDBJ whole genome shotgun (WGS) entry which is preliminary data.</text>
</comment>
<evidence type="ECO:0000313" key="3">
    <source>
        <dbReference type="Proteomes" id="UP001222325"/>
    </source>
</evidence>
<feature type="chain" id="PRO_5042130147" evidence="1">
    <location>
        <begin position="22"/>
        <end position="242"/>
    </location>
</feature>
<dbReference type="AlphaFoldDB" id="A0AAD6UR30"/>
<accession>A0AAD6UR30</accession>